<feature type="compositionally biased region" description="Basic and acidic residues" evidence="1">
    <location>
        <begin position="85"/>
        <end position="94"/>
    </location>
</feature>
<dbReference type="AlphaFoldDB" id="A0A9P4SG14"/>
<protein>
    <submittedName>
        <fullName evidence="2">Uncharacterized protein</fullName>
    </submittedName>
</protein>
<name>A0A9P4SG14_9PEZI</name>
<accession>A0A9P4SG14</accession>
<feature type="region of interest" description="Disordered" evidence="1">
    <location>
        <begin position="68"/>
        <end position="94"/>
    </location>
</feature>
<comment type="caution">
    <text evidence="2">The sequence shown here is derived from an EMBL/GenBank/DDBJ whole genome shotgun (WGS) entry which is preliminary data.</text>
</comment>
<evidence type="ECO:0000313" key="2">
    <source>
        <dbReference type="EMBL" id="KAF2842003.1"/>
    </source>
</evidence>
<sequence>MTLVVEPAGEEDINAIFPRNMTKEGEENAIQRCQYLIKVSPAVKWEKCTDTVTGEIIGGAMWIICENAKPPDSDLDGPPGTWENETEKRYAQAL</sequence>
<evidence type="ECO:0000256" key="1">
    <source>
        <dbReference type="SAM" id="MobiDB-lite"/>
    </source>
</evidence>
<dbReference type="Proteomes" id="UP000799429">
    <property type="component" value="Unassembled WGS sequence"/>
</dbReference>
<dbReference type="OrthoDB" id="4738875at2759"/>
<gene>
    <name evidence="2" type="ORF">M501DRAFT_998238</name>
</gene>
<keyword evidence="3" id="KW-1185">Reference proteome</keyword>
<proteinExistence type="predicted"/>
<organism evidence="2 3">
    <name type="scientific">Patellaria atrata CBS 101060</name>
    <dbReference type="NCBI Taxonomy" id="1346257"/>
    <lineage>
        <taxon>Eukaryota</taxon>
        <taxon>Fungi</taxon>
        <taxon>Dikarya</taxon>
        <taxon>Ascomycota</taxon>
        <taxon>Pezizomycotina</taxon>
        <taxon>Dothideomycetes</taxon>
        <taxon>Dothideomycetes incertae sedis</taxon>
        <taxon>Patellariales</taxon>
        <taxon>Patellariaceae</taxon>
        <taxon>Patellaria</taxon>
    </lineage>
</organism>
<reference evidence="2" key="1">
    <citation type="journal article" date="2020" name="Stud. Mycol.">
        <title>101 Dothideomycetes genomes: a test case for predicting lifestyles and emergence of pathogens.</title>
        <authorList>
            <person name="Haridas S."/>
            <person name="Albert R."/>
            <person name="Binder M."/>
            <person name="Bloem J."/>
            <person name="Labutti K."/>
            <person name="Salamov A."/>
            <person name="Andreopoulos B."/>
            <person name="Baker S."/>
            <person name="Barry K."/>
            <person name="Bills G."/>
            <person name="Bluhm B."/>
            <person name="Cannon C."/>
            <person name="Castanera R."/>
            <person name="Culley D."/>
            <person name="Daum C."/>
            <person name="Ezra D."/>
            <person name="Gonzalez J."/>
            <person name="Henrissat B."/>
            <person name="Kuo A."/>
            <person name="Liang C."/>
            <person name="Lipzen A."/>
            <person name="Lutzoni F."/>
            <person name="Magnuson J."/>
            <person name="Mondo S."/>
            <person name="Nolan M."/>
            <person name="Ohm R."/>
            <person name="Pangilinan J."/>
            <person name="Park H.-J."/>
            <person name="Ramirez L."/>
            <person name="Alfaro M."/>
            <person name="Sun H."/>
            <person name="Tritt A."/>
            <person name="Yoshinaga Y."/>
            <person name="Zwiers L.-H."/>
            <person name="Turgeon B."/>
            <person name="Goodwin S."/>
            <person name="Spatafora J."/>
            <person name="Crous P."/>
            <person name="Grigoriev I."/>
        </authorList>
    </citation>
    <scope>NUCLEOTIDE SEQUENCE</scope>
    <source>
        <strain evidence="2">CBS 101060</strain>
    </source>
</reference>
<evidence type="ECO:0000313" key="3">
    <source>
        <dbReference type="Proteomes" id="UP000799429"/>
    </source>
</evidence>
<dbReference type="EMBL" id="MU006090">
    <property type="protein sequence ID" value="KAF2842003.1"/>
    <property type="molecule type" value="Genomic_DNA"/>
</dbReference>